<evidence type="ECO:0000256" key="3">
    <source>
        <dbReference type="SAM" id="SignalP"/>
    </source>
</evidence>
<keyword evidence="1" id="KW-0175">Coiled coil</keyword>
<proteinExistence type="predicted"/>
<feature type="region of interest" description="Disordered" evidence="2">
    <location>
        <begin position="140"/>
        <end position="181"/>
    </location>
</feature>
<comment type="caution">
    <text evidence="4">The sequence shown here is derived from an EMBL/GenBank/DDBJ whole genome shotgun (WGS) entry which is preliminary data.</text>
</comment>
<evidence type="ECO:0000256" key="2">
    <source>
        <dbReference type="SAM" id="MobiDB-lite"/>
    </source>
</evidence>
<organism evidence="4 5">
    <name type="scientific">Sporosarcina aquimarina</name>
    <dbReference type="NCBI Taxonomy" id="114975"/>
    <lineage>
        <taxon>Bacteria</taxon>
        <taxon>Bacillati</taxon>
        <taxon>Bacillota</taxon>
        <taxon>Bacilli</taxon>
        <taxon>Bacillales</taxon>
        <taxon>Caryophanaceae</taxon>
        <taxon>Sporosarcina</taxon>
    </lineage>
</organism>
<keyword evidence="3" id="KW-0732">Signal</keyword>
<name>A0ABU4G198_9BACL</name>
<evidence type="ECO:0000313" key="4">
    <source>
        <dbReference type="EMBL" id="MDW0110718.1"/>
    </source>
</evidence>
<evidence type="ECO:0000313" key="5">
    <source>
        <dbReference type="Proteomes" id="UP001280629"/>
    </source>
</evidence>
<dbReference type="RefSeq" id="WP_317936381.1">
    <property type="nucleotide sequence ID" value="NZ_JAUBDH010000007.1"/>
</dbReference>
<feature type="signal peptide" evidence="3">
    <location>
        <begin position="1"/>
        <end position="31"/>
    </location>
</feature>
<accession>A0ABU4G198</accession>
<sequence>MTLLIVCRYFLKRKAIRVKAISLSLSVFALAALVSGCGAEDTSNQQNLEMSSKTSTLIEDNKELKSELLAIESELQEVQKVSNGQAKELKLVKEDIRSKEKEISGFNATIETLKNKTDTLMATVTEKDVVINKMNEQSASAASSSASDSTSTSTTSPSTQTSAQNSSSSSSQTDCDIKGSNSGIYHTPGSTYYNRTTNVARWFCSAEEAEAAGYRAPKR</sequence>
<gene>
    <name evidence="4" type="ORF">QT716_11785</name>
</gene>
<keyword evidence="5" id="KW-1185">Reference proteome</keyword>
<feature type="chain" id="PRO_5045253736" evidence="3">
    <location>
        <begin position="32"/>
        <end position="219"/>
    </location>
</feature>
<feature type="compositionally biased region" description="Low complexity" evidence="2">
    <location>
        <begin position="140"/>
        <end position="173"/>
    </location>
</feature>
<protein>
    <submittedName>
        <fullName evidence="4">Uncharacterized protein</fullName>
    </submittedName>
</protein>
<feature type="coiled-coil region" evidence="1">
    <location>
        <begin position="61"/>
        <end position="116"/>
    </location>
</feature>
<evidence type="ECO:0000256" key="1">
    <source>
        <dbReference type="SAM" id="Coils"/>
    </source>
</evidence>
<dbReference type="EMBL" id="JAUBDH010000007">
    <property type="protein sequence ID" value="MDW0110718.1"/>
    <property type="molecule type" value="Genomic_DNA"/>
</dbReference>
<reference evidence="4 5" key="1">
    <citation type="submission" date="2023-06" db="EMBL/GenBank/DDBJ databases">
        <title>Sporosarcina sp. nov., isolated from Korean traditional fermented seafood 'Jeotgal'.</title>
        <authorList>
            <person name="Yang A.-I."/>
            <person name="Shin N.-R."/>
        </authorList>
    </citation>
    <scope>NUCLEOTIDE SEQUENCE [LARGE SCALE GENOMIC DNA]</scope>
    <source>
        <strain evidence="4 5">KCTC3840</strain>
    </source>
</reference>
<dbReference type="Proteomes" id="UP001280629">
    <property type="component" value="Unassembled WGS sequence"/>
</dbReference>